<dbReference type="GO" id="GO:0003824">
    <property type="term" value="F:catalytic activity"/>
    <property type="evidence" value="ECO:0007669"/>
    <property type="project" value="UniProtKB-ARBA"/>
</dbReference>
<comment type="similarity">
    <text evidence="1">Belongs to the PPC synthetase family.</text>
</comment>
<evidence type="ECO:0000259" key="2">
    <source>
        <dbReference type="Pfam" id="PF04127"/>
    </source>
</evidence>
<proteinExistence type="inferred from homology"/>
<keyword evidence="4" id="KW-1185">Reference proteome</keyword>
<dbReference type="GO" id="GO:0015937">
    <property type="term" value="P:coenzyme A biosynthetic process"/>
    <property type="evidence" value="ECO:0007669"/>
    <property type="project" value="UniProtKB-ARBA"/>
</dbReference>
<dbReference type="Pfam" id="PF04127">
    <property type="entry name" value="DFP"/>
    <property type="match status" value="1"/>
</dbReference>
<feature type="domain" description="DNA/pantothenate metabolism flavoprotein C-terminal" evidence="2">
    <location>
        <begin position="148"/>
        <end position="257"/>
    </location>
</feature>
<dbReference type="SUPFAM" id="SSF102645">
    <property type="entry name" value="CoaB-like"/>
    <property type="match status" value="1"/>
</dbReference>
<comment type="caution">
    <text evidence="3">The sequence shown here is derived from an EMBL/GenBank/DDBJ whole genome shotgun (WGS) entry which is preliminary data.</text>
</comment>
<dbReference type="InterPro" id="IPR035929">
    <property type="entry name" value="CoaB-like_sf"/>
</dbReference>
<dbReference type="PANTHER" id="PTHR12290">
    <property type="entry name" value="CORNICHON-RELATED"/>
    <property type="match status" value="1"/>
</dbReference>
<accession>A0AB34IKY1</accession>
<gene>
    <name evidence="3" type="ORF">AB1Y20_013011</name>
</gene>
<dbReference type="Proteomes" id="UP001515480">
    <property type="component" value="Unassembled WGS sequence"/>
</dbReference>
<evidence type="ECO:0000313" key="3">
    <source>
        <dbReference type="EMBL" id="KAL1500347.1"/>
    </source>
</evidence>
<name>A0AB34IKY1_PRYPA</name>
<dbReference type="Gene3D" id="3.40.50.10300">
    <property type="entry name" value="CoaB-like"/>
    <property type="match status" value="1"/>
</dbReference>
<sequence length="327" mass="35269">MEFFAAATPPPRLDELREIMDAFVAKMTADHTPVACVTSGGTTVPLERNTVRFIDNFSTGNRGAASVERFLEEGYAVIFVHRAHSAFPFARAHMPPAVSPEAWLTSSATSLAEAAAKYRTHASRLLSVPFTTVSEYLFLLRETARALDAAGPAAIIYLAAAVSDYYVPEDQMVEHKIQSGATSAEHTPGGLVLKLWPVPKLLGELKRAKEPWAANAFVVGFKLETNRAILLAKAAGSIAKYGLDVVCANMLQSYKSAVTLVTQHGCDIPTVTAAAIQGDETEEAVVTGIDTQVLCAQPPIDMEDALVRRLVEMHKVHQRVISSHGAE</sequence>
<protein>
    <recommendedName>
        <fullName evidence="2">DNA/pantothenate metabolism flavoprotein C-terminal domain-containing protein</fullName>
    </recommendedName>
</protein>
<reference evidence="3 4" key="1">
    <citation type="journal article" date="2024" name="Science">
        <title>Giant polyketide synthase enzymes in the biosynthesis of giant marine polyether toxins.</title>
        <authorList>
            <person name="Fallon T.R."/>
            <person name="Shende V.V."/>
            <person name="Wierzbicki I.H."/>
            <person name="Pendleton A.L."/>
            <person name="Watervoot N.F."/>
            <person name="Auber R.P."/>
            <person name="Gonzalez D.J."/>
            <person name="Wisecaver J.H."/>
            <person name="Moore B.S."/>
        </authorList>
    </citation>
    <scope>NUCLEOTIDE SEQUENCE [LARGE SCALE GENOMIC DNA]</scope>
    <source>
        <strain evidence="3 4">12B1</strain>
    </source>
</reference>
<dbReference type="EMBL" id="JBGBPQ010000023">
    <property type="protein sequence ID" value="KAL1500347.1"/>
    <property type="molecule type" value="Genomic_DNA"/>
</dbReference>
<dbReference type="InterPro" id="IPR007085">
    <property type="entry name" value="DNA/pantothenate-metab_flavo_C"/>
</dbReference>
<evidence type="ECO:0000313" key="4">
    <source>
        <dbReference type="Proteomes" id="UP001515480"/>
    </source>
</evidence>
<organism evidence="3 4">
    <name type="scientific">Prymnesium parvum</name>
    <name type="common">Toxic golden alga</name>
    <dbReference type="NCBI Taxonomy" id="97485"/>
    <lineage>
        <taxon>Eukaryota</taxon>
        <taxon>Haptista</taxon>
        <taxon>Haptophyta</taxon>
        <taxon>Prymnesiophyceae</taxon>
        <taxon>Prymnesiales</taxon>
        <taxon>Prymnesiaceae</taxon>
        <taxon>Prymnesium</taxon>
    </lineage>
</organism>
<evidence type="ECO:0000256" key="1">
    <source>
        <dbReference type="ARBA" id="ARBA00005703"/>
    </source>
</evidence>
<dbReference type="AlphaFoldDB" id="A0AB34IKY1"/>